<dbReference type="EMBL" id="CP108264">
    <property type="protein sequence ID" value="WTU78960.1"/>
    <property type="molecule type" value="Genomic_DNA"/>
</dbReference>
<name>A0AAU2K286_9ACTN</name>
<evidence type="ECO:0000313" key="2">
    <source>
        <dbReference type="EMBL" id="WTU78960.1"/>
    </source>
</evidence>
<sequence length="69" mass="8247">MHDIHQNQGAPYGSQWWPENGAWQDSGTMTRRRTSRMAPGKPVRAEFRRRSELFGYRNDFSYITPLWIF</sequence>
<dbReference type="InterPro" id="IPR019268">
    <property type="entry name" value="DUF2278"/>
</dbReference>
<evidence type="ECO:0000256" key="1">
    <source>
        <dbReference type="SAM" id="MobiDB-lite"/>
    </source>
</evidence>
<organism evidence="2">
    <name type="scientific">Streptomyces sp. NBC_00049</name>
    <dbReference type="NCBI Taxonomy" id="2903617"/>
    <lineage>
        <taxon>Bacteria</taxon>
        <taxon>Bacillati</taxon>
        <taxon>Actinomycetota</taxon>
        <taxon>Actinomycetes</taxon>
        <taxon>Kitasatosporales</taxon>
        <taxon>Streptomycetaceae</taxon>
        <taxon>Streptomyces</taxon>
    </lineage>
</organism>
<proteinExistence type="predicted"/>
<accession>A0AAU2K286</accession>
<dbReference type="AlphaFoldDB" id="A0AAU2K286"/>
<dbReference type="Pfam" id="PF10042">
    <property type="entry name" value="DUF2278"/>
    <property type="match status" value="1"/>
</dbReference>
<reference evidence="2" key="1">
    <citation type="submission" date="2022-10" db="EMBL/GenBank/DDBJ databases">
        <title>The complete genomes of actinobacterial strains from the NBC collection.</title>
        <authorList>
            <person name="Joergensen T.S."/>
            <person name="Alvarez Arevalo M."/>
            <person name="Sterndorff E.B."/>
            <person name="Faurdal D."/>
            <person name="Vuksanovic O."/>
            <person name="Mourched A.-S."/>
            <person name="Charusanti P."/>
            <person name="Shaw S."/>
            <person name="Blin K."/>
            <person name="Weber T."/>
        </authorList>
    </citation>
    <scope>NUCLEOTIDE SEQUENCE</scope>
    <source>
        <strain evidence="2">NBC_00049</strain>
    </source>
</reference>
<protein>
    <submittedName>
        <fullName evidence="2">DUF2278 family protein</fullName>
    </submittedName>
</protein>
<gene>
    <name evidence="2" type="ORF">OG327_32230</name>
</gene>
<feature type="region of interest" description="Disordered" evidence="1">
    <location>
        <begin position="1"/>
        <end position="42"/>
    </location>
</feature>